<dbReference type="EMBL" id="JBEZFP010000044">
    <property type="protein sequence ID" value="MEU8135529.1"/>
    <property type="molecule type" value="Genomic_DNA"/>
</dbReference>
<evidence type="ECO:0000256" key="1">
    <source>
        <dbReference type="SAM" id="MobiDB-lite"/>
    </source>
</evidence>
<feature type="compositionally biased region" description="Low complexity" evidence="1">
    <location>
        <begin position="25"/>
        <end position="68"/>
    </location>
</feature>
<sequence length="279" mass="29407">MGVLLSAALTACGQVDGAARSIKDAASPSPSSGGPTTAPPSKSASPSPTKTTRKPTTSRPPTSASPTRGPVTSAEVPNLSVGELISLARTAARTVKTVHVRATIKLDGTKKMLIDVYVDRETENFTGSASTDKYVLQIVRKGDAVWFKGDEQYWVVEGKGQFSAADAKTLATKWFRTSDTDSSVSGIVTGVLGASNPEYVLEHLNSSSTKLPLQQFEGWTVIPISASTGTGYLNAALPVYPIRLITNGPEPEADNYDKFNEPVNIAEPPASEVVDLPKS</sequence>
<evidence type="ECO:0000313" key="3">
    <source>
        <dbReference type="Proteomes" id="UP001551482"/>
    </source>
</evidence>
<reference evidence="2 3" key="1">
    <citation type="submission" date="2024-06" db="EMBL/GenBank/DDBJ databases">
        <title>The Natural Products Discovery Center: Release of the First 8490 Sequenced Strains for Exploring Actinobacteria Biosynthetic Diversity.</title>
        <authorList>
            <person name="Kalkreuter E."/>
            <person name="Kautsar S.A."/>
            <person name="Yang D."/>
            <person name="Bader C.D."/>
            <person name="Teijaro C.N."/>
            <person name="Fluegel L."/>
            <person name="Davis C.M."/>
            <person name="Simpson J.R."/>
            <person name="Lauterbach L."/>
            <person name="Steele A.D."/>
            <person name="Gui C."/>
            <person name="Meng S."/>
            <person name="Li G."/>
            <person name="Viehrig K."/>
            <person name="Ye F."/>
            <person name="Su P."/>
            <person name="Kiefer A.F."/>
            <person name="Nichols A."/>
            <person name="Cepeda A.J."/>
            <person name="Yan W."/>
            <person name="Fan B."/>
            <person name="Jiang Y."/>
            <person name="Adhikari A."/>
            <person name="Zheng C.-J."/>
            <person name="Schuster L."/>
            <person name="Cowan T.M."/>
            <person name="Smanski M.J."/>
            <person name="Chevrette M.G."/>
            <person name="De Carvalho L.P.S."/>
            <person name="Shen B."/>
        </authorList>
    </citation>
    <scope>NUCLEOTIDE SEQUENCE [LARGE SCALE GENOMIC DNA]</scope>
    <source>
        <strain evidence="2 3">NPDC048946</strain>
    </source>
</reference>
<gene>
    <name evidence="2" type="ORF">AB0C36_18650</name>
</gene>
<feature type="region of interest" description="Disordered" evidence="1">
    <location>
        <begin position="21"/>
        <end position="75"/>
    </location>
</feature>
<proteinExistence type="predicted"/>
<feature type="region of interest" description="Disordered" evidence="1">
    <location>
        <begin position="253"/>
        <end position="279"/>
    </location>
</feature>
<evidence type="ECO:0000313" key="2">
    <source>
        <dbReference type="EMBL" id="MEU8135529.1"/>
    </source>
</evidence>
<accession>A0ABV3DKX8</accession>
<organism evidence="2 3">
    <name type="scientific">Streptodolium elevatio</name>
    <dbReference type="NCBI Taxonomy" id="3157996"/>
    <lineage>
        <taxon>Bacteria</taxon>
        <taxon>Bacillati</taxon>
        <taxon>Actinomycetota</taxon>
        <taxon>Actinomycetes</taxon>
        <taxon>Kitasatosporales</taxon>
        <taxon>Streptomycetaceae</taxon>
        <taxon>Streptodolium</taxon>
    </lineage>
</organism>
<keyword evidence="3" id="KW-1185">Reference proteome</keyword>
<comment type="caution">
    <text evidence="2">The sequence shown here is derived from an EMBL/GenBank/DDBJ whole genome shotgun (WGS) entry which is preliminary data.</text>
</comment>
<evidence type="ECO:0008006" key="4">
    <source>
        <dbReference type="Google" id="ProtNLM"/>
    </source>
</evidence>
<protein>
    <recommendedName>
        <fullName evidence="4">Lipoprotein</fullName>
    </recommendedName>
</protein>
<name>A0ABV3DKX8_9ACTN</name>
<dbReference type="Proteomes" id="UP001551482">
    <property type="component" value="Unassembled WGS sequence"/>
</dbReference>
<dbReference type="RefSeq" id="WP_358355353.1">
    <property type="nucleotide sequence ID" value="NZ_JBEZFP010000044.1"/>
</dbReference>